<dbReference type="GO" id="GO:0071914">
    <property type="term" value="C:prominosome"/>
    <property type="evidence" value="ECO:0007669"/>
    <property type="project" value="TreeGrafter"/>
</dbReference>
<dbReference type="Ensembl" id="ENSPMGT00000026611.1">
    <property type="protein sequence ID" value="ENSPMGP00000024983.1"/>
    <property type="gene ID" value="ENSPMGG00000020170.1"/>
</dbReference>
<feature type="transmembrane region" description="Helical" evidence="8">
    <location>
        <begin position="145"/>
        <end position="163"/>
    </location>
</feature>
<feature type="chain" id="PRO_5017461057" description="Prominin 2" evidence="9">
    <location>
        <begin position="33"/>
        <end position="714"/>
    </location>
</feature>
<keyword evidence="9" id="KW-0732">Signal</keyword>
<dbReference type="GO" id="GO:0031528">
    <property type="term" value="C:microvillus membrane"/>
    <property type="evidence" value="ECO:0007669"/>
    <property type="project" value="UniProtKB-SubCell"/>
</dbReference>
<feature type="transmembrane region" description="Helical" evidence="8">
    <location>
        <begin position="474"/>
        <end position="498"/>
    </location>
</feature>
<feature type="transmembrane region" description="Helical" evidence="8">
    <location>
        <begin position="678"/>
        <end position="698"/>
    </location>
</feature>
<comment type="similarity">
    <text evidence="2">Belongs to the prominin family.</text>
</comment>
<reference evidence="10" key="1">
    <citation type="submission" date="2025-08" db="UniProtKB">
        <authorList>
            <consortium name="Ensembl"/>
        </authorList>
    </citation>
    <scope>IDENTIFICATION</scope>
</reference>
<reference evidence="10" key="2">
    <citation type="submission" date="2025-09" db="UniProtKB">
        <authorList>
            <consortium name="Ensembl"/>
        </authorList>
    </citation>
    <scope>IDENTIFICATION</scope>
</reference>
<evidence type="ECO:0000256" key="3">
    <source>
        <dbReference type="ARBA" id="ARBA00022692"/>
    </source>
</evidence>
<feature type="transmembrane region" description="Helical" evidence="8">
    <location>
        <begin position="351"/>
        <end position="377"/>
    </location>
</feature>
<feature type="signal peptide" evidence="9">
    <location>
        <begin position="1"/>
        <end position="32"/>
    </location>
</feature>
<feature type="transmembrane region" description="Helical" evidence="8">
    <location>
        <begin position="411"/>
        <end position="434"/>
    </location>
</feature>
<dbReference type="GO" id="GO:0015485">
    <property type="term" value="F:cholesterol binding"/>
    <property type="evidence" value="ECO:0007669"/>
    <property type="project" value="TreeGrafter"/>
</dbReference>
<dbReference type="PANTHER" id="PTHR22730:SF4">
    <property type="entry name" value="PROMININ-1-A-LIKE"/>
    <property type="match status" value="1"/>
</dbReference>
<evidence type="ECO:0000313" key="11">
    <source>
        <dbReference type="Proteomes" id="UP000261520"/>
    </source>
</evidence>
<dbReference type="PANTHER" id="PTHR22730">
    <property type="entry name" value="PROMININ PROM PROTEIN"/>
    <property type="match status" value="1"/>
</dbReference>
<dbReference type="Pfam" id="PF05478">
    <property type="entry name" value="Prominin"/>
    <property type="match status" value="3"/>
</dbReference>
<name>A0A3B4B679_9GOBI</name>
<dbReference type="GO" id="GO:0005929">
    <property type="term" value="C:cilium"/>
    <property type="evidence" value="ECO:0007669"/>
    <property type="project" value="TreeGrafter"/>
</dbReference>
<keyword evidence="6" id="KW-0325">Glycoprotein</keyword>
<evidence type="ECO:0000256" key="8">
    <source>
        <dbReference type="SAM" id="Phobius"/>
    </source>
</evidence>
<evidence type="ECO:0000256" key="6">
    <source>
        <dbReference type="ARBA" id="ARBA00023180"/>
    </source>
</evidence>
<dbReference type="AlphaFoldDB" id="A0A3B4B679"/>
<dbReference type="GO" id="GO:0016324">
    <property type="term" value="C:apical plasma membrane"/>
    <property type="evidence" value="ECO:0007669"/>
    <property type="project" value="TreeGrafter"/>
</dbReference>
<evidence type="ECO:0008006" key="12">
    <source>
        <dbReference type="Google" id="ProtNLM"/>
    </source>
</evidence>
<proteinExistence type="inferred from homology"/>
<protein>
    <recommendedName>
        <fullName evidence="12">Prominin 2</fullName>
    </recommendedName>
</protein>
<dbReference type="Proteomes" id="UP000261520">
    <property type="component" value="Unplaced"/>
</dbReference>
<feature type="coiled-coil region" evidence="7">
    <location>
        <begin position="208"/>
        <end position="242"/>
    </location>
</feature>
<keyword evidence="3 8" id="KW-0812">Transmembrane</keyword>
<evidence type="ECO:0000313" key="10">
    <source>
        <dbReference type="Ensembl" id="ENSPMGP00000024983.1"/>
    </source>
</evidence>
<organism evidence="10 11">
    <name type="scientific">Periophthalmus magnuspinnatus</name>
    <dbReference type="NCBI Taxonomy" id="409849"/>
    <lineage>
        <taxon>Eukaryota</taxon>
        <taxon>Metazoa</taxon>
        <taxon>Chordata</taxon>
        <taxon>Craniata</taxon>
        <taxon>Vertebrata</taxon>
        <taxon>Euteleostomi</taxon>
        <taxon>Actinopterygii</taxon>
        <taxon>Neopterygii</taxon>
        <taxon>Teleostei</taxon>
        <taxon>Neoteleostei</taxon>
        <taxon>Acanthomorphata</taxon>
        <taxon>Gobiaria</taxon>
        <taxon>Gobiiformes</taxon>
        <taxon>Gobioidei</taxon>
        <taxon>Gobiidae</taxon>
        <taxon>Oxudercinae</taxon>
        <taxon>Periophthalmus</taxon>
    </lineage>
</organism>
<keyword evidence="7" id="KW-0175">Coiled coil</keyword>
<evidence type="ECO:0000256" key="7">
    <source>
        <dbReference type="SAM" id="Coils"/>
    </source>
</evidence>
<keyword evidence="5 8" id="KW-0472">Membrane</keyword>
<dbReference type="InterPro" id="IPR008795">
    <property type="entry name" value="Prominin"/>
</dbReference>
<keyword evidence="4 8" id="KW-1133">Transmembrane helix</keyword>
<evidence type="ECO:0000256" key="9">
    <source>
        <dbReference type="SAM" id="SignalP"/>
    </source>
</evidence>
<comment type="subcellular location">
    <subcellularLocation>
        <location evidence="1">Cell projection</location>
        <location evidence="1">Microvillus membrane</location>
        <topology evidence="1">Multi-pass membrane protein</topology>
    </subcellularLocation>
</comment>
<dbReference type="GO" id="GO:0009986">
    <property type="term" value="C:cell surface"/>
    <property type="evidence" value="ECO:0007669"/>
    <property type="project" value="TreeGrafter"/>
</dbReference>
<evidence type="ECO:0000256" key="2">
    <source>
        <dbReference type="ARBA" id="ARBA00006058"/>
    </source>
</evidence>
<sequence>MGTSENTRRRLGRWQVMELVMVMVVLVGSGLCQVVPSQSPCPEGATPHSLEQPVYEESVRPVGDFMASFVQSFLNTVQPKPFPKVFHTKVLVYGTGFLVCVAIGVLYIVLMPIVGLFLACCRCCGNCGGKMQQKQTSSIHCRRRALYSATFVTTVIILCVFGSQRHDNSLNLWLPVFINTHFYVTIEEVTKNLDGENSYKLFCLLRFVVNTSALLKKLNTSLNNLESNASTIQIEITNVKNEINETLSKPDCTNCENMKPELNKLTVDTSIDSVTNLDLLKVVNIFKMKYVRFIIICVVAGSKAELAKIKSQISNISTDLPLSSLNDVLTQLENFQANISTYSPEVERVEYIRWCVCITLCCVILLVVVCNVFGLALGPLGLKSKVEPTKRSCTSDCGGTFFMMGAGFSFLISWLFMILVLILFLIGANAYTLLCKPWRNGELLQLLDTPGVIPGFNPSATFGANITISSIYRYVIVINILIHLTILYLTILFFLIIITEIVKKISLHEVKDQLKSFASKSGNIDFSTTVQEVQGTGKMMQNNYCGKSTLYSHLLLFQTGQIKMELKNEAQKLRKIQADIETVIFPQLVNFPTRLTHNTSNLYLCIFQKCSELTLCRVTLLFQESGQFLDCQLGYFTAFADWARNMITQELGRCGPVAGAVDSADIIICSNMVESLNAFWFSLGWCMIFLIPSIIFSIKLAKYYRRMKYNDVFE</sequence>
<evidence type="ECO:0000256" key="1">
    <source>
        <dbReference type="ARBA" id="ARBA00004475"/>
    </source>
</evidence>
<accession>A0A3B4B679</accession>
<evidence type="ECO:0000256" key="4">
    <source>
        <dbReference type="ARBA" id="ARBA00022989"/>
    </source>
</evidence>
<keyword evidence="11" id="KW-1185">Reference proteome</keyword>
<evidence type="ECO:0000256" key="5">
    <source>
        <dbReference type="ARBA" id="ARBA00023136"/>
    </source>
</evidence>
<feature type="transmembrane region" description="Helical" evidence="8">
    <location>
        <begin position="91"/>
        <end position="124"/>
    </location>
</feature>